<keyword evidence="1" id="KW-1133">Transmembrane helix</keyword>
<keyword evidence="3" id="KW-1185">Reference proteome</keyword>
<feature type="transmembrane region" description="Helical" evidence="1">
    <location>
        <begin position="41"/>
        <end position="65"/>
    </location>
</feature>
<feature type="transmembrane region" description="Helical" evidence="1">
    <location>
        <begin position="12"/>
        <end position="35"/>
    </location>
</feature>
<gene>
    <name evidence="2" type="ORF">PRZ01_18305</name>
</gene>
<proteinExistence type="predicted"/>
<accession>A0ABT5KZA8</accession>
<protein>
    <submittedName>
        <fullName evidence="2">Uncharacterized protein</fullName>
    </submittedName>
</protein>
<evidence type="ECO:0000313" key="2">
    <source>
        <dbReference type="EMBL" id="MDC8787146.1"/>
    </source>
</evidence>
<evidence type="ECO:0000256" key="1">
    <source>
        <dbReference type="SAM" id="Phobius"/>
    </source>
</evidence>
<dbReference type="Proteomes" id="UP001219862">
    <property type="component" value="Unassembled WGS sequence"/>
</dbReference>
<evidence type="ECO:0000313" key="3">
    <source>
        <dbReference type="Proteomes" id="UP001219862"/>
    </source>
</evidence>
<dbReference type="RefSeq" id="WP_273598283.1">
    <property type="nucleotide sequence ID" value="NZ_JAQQXS010000021.1"/>
</dbReference>
<sequence length="76" mass="7947">MNQALKNALQEGVADAFGFVLGALAGWKLGLALGFDFVGSAAWGLPQITGLLLILAGCGAGRLLCRSLLAHWRQTH</sequence>
<dbReference type="EMBL" id="JAQQXS010000021">
    <property type="protein sequence ID" value="MDC8787146.1"/>
    <property type="molecule type" value="Genomic_DNA"/>
</dbReference>
<reference evidence="2 3" key="1">
    <citation type="submission" date="2022-10" db="EMBL/GenBank/DDBJ databases">
        <title>paucibacter sp. hw8 Genome sequencing.</title>
        <authorList>
            <person name="Park S."/>
        </authorList>
    </citation>
    <scope>NUCLEOTIDE SEQUENCE [LARGE SCALE GENOMIC DNA]</scope>
    <source>
        <strain evidence="3">hw8</strain>
    </source>
</reference>
<keyword evidence="1" id="KW-0812">Transmembrane</keyword>
<organism evidence="2 3">
    <name type="scientific">Roseateles koreensis</name>
    <dbReference type="NCBI Taxonomy" id="2987526"/>
    <lineage>
        <taxon>Bacteria</taxon>
        <taxon>Pseudomonadati</taxon>
        <taxon>Pseudomonadota</taxon>
        <taxon>Betaproteobacteria</taxon>
        <taxon>Burkholderiales</taxon>
        <taxon>Sphaerotilaceae</taxon>
        <taxon>Roseateles</taxon>
    </lineage>
</organism>
<comment type="caution">
    <text evidence="2">The sequence shown here is derived from an EMBL/GenBank/DDBJ whole genome shotgun (WGS) entry which is preliminary data.</text>
</comment>
<name>A0ABT5KZA8_9BURK</name>
<keyword evidence="1" id="KW-0472">Membrane</keyword>